<evidence type="ECO:0000313" key="10">
    <source>
        <dbReference type="Proteomes" id="UP001302349"/>
    </source>
</evidence>
<feature type="transmembrane region" description="Helical" evidence="7">
    <location>
        <begin position="102"/>
        <end position="120"/>
    </location>
</feature>
<sequence length="554" mass="61582">MMNYLLSLIIWTPVVGALIVLLMKDRQATAIRWISLAAVLLQLAGSSILLFQFYQFPESGGSYSIESFHFVEKADWITMDLGSWGVLSIDYLLGVDGLSVPLLWMSTLILVIGMISSWSITKQVKGYFALYLLLSSSIIGCFVALDFFLFYIFFEFMLLPMYFLIGIWGGVRREYASIKFFLYTLVGSVLILVAMIGLYISVSDPTEILADGRLVRTFNLLHMSDPANFIAGSILDPTYLKEWGGVSIRSLAFLFLFIGFIIKLPAVPFHTWLPDAHVEAPTPVSVVLAGILLKIGGYGLLRIAYPIFPEAALDYSWWVGFLGVVAIIYGGFNAMAQSDLKKLIAYSSVSHMGFVLLGIAAGTTEGYSGAVFQMVSHGFISAALFLIAGVLYDRTHDRMIENYSGLAEKMPYFTAVTVFFFFASLGLPGLSGFIGELLVFLGAFQSSSINGQVPQWMAVLATFGLVLSAAYYLWTLQRMFYGRLALREVAWKDMLTELTNREWLMFIPLIFIVLLLGIFPHFLLDLMNGSINQLKELVFENGNTIIQSLNSEGS</sequence>
<feature type="transmembrane region" description="Helical" evidence="7">
    <location>
        <begin position="30"/>
        <end position="54"/>
    </location>
</feature>
<feature type="transmembrane region" description="Helical" evidence="7">
    <location>
        <begin position="343"/>
        <end position="364"/>
    </location>
</feature>
<feature type="domain" description="NADH:quinone oxidoreductase/Mrp antiporter transmembrane" evidence="8">
    <location>
        <begin position="144"/>
        <end position="451"/>
    </location>
</feature>
<evidence type="ECO:0000256" key="6">
    <source>
        <dbReference type="RuleBase" id="RU000320"/>
    </source>
</evidence>
<evidence type="ECO:0000256" key="2">
    <source>
        <dbReference type="ARBA" id="ARBA00009025"/>
    </source>
</evidence>
<dbReference type="PRINTS" id="PR01437">
    <property type="entry name" value="NUOXDRDTASE4"/>
</dbReference>
<dbReference type="InterPro" id="IPR010227">
    <property type="entry name" value="NADH_Q_OxRdtase_chainM/4"/>
</dbReference>
<evidence type="ECO:0000256" key="4">
    <source>
        <dbReference type="ARBA" id="ARBA00022989"/>
    </source>
</evidence>
<comment type="similarity">
    <text evidence="2">Belongs to the complex I subunit 4 family.</text>
</comment>
<protein>
    <submittedName>
        <fullName evidence="9">NADH-quinone oxidoreductase subunit M</fullName>
        <ecNumber evidence="9">1.6.5.-</ecNumber>
    </submittedName>
</protein>
<keyword evidence="10" id="KW-1185">Reference proteome</keyword>
<dbReference type="RefSeq" id="WP_317488093.1">
    <property type="nucleotide sequence ID" value="NZ_CP136051.1"/>
</dbReference>
<keyword evidence="3 6" id="KW-0812">Transmembrane</keyword>
<feature type="transmembrane region" description="Helical" evidence="7">
    <location>
        <begin position="6"/>
        <end position="23"/>
    </location>
</feature>
<dbReference type="PANTHER" id="PTHR43507:SF1">
    <property type="entry name" value="NADH-UBIQUINONE OXIDOREDUCTASE CHAIN 4"/>
    <property type="match status" value="1"/>
</dbReference>
<keyword evidence="5 7" id="KW-0472">Membrane</keyword>
<feature type="transmembrane region" description="Helical" evidence="7">
    <location>
        <begin position="127"/>
        <end position="145"/>
    </location>
</feature>
<dbReference type="EMBL" id="CP136051">
    <property type="protein sequence ID" value="WOK05334.1"/>
    <property type="molecule type" value="Genomic_DNA"/>
</dbReference>
<evidence type="ECO:0000313" key="9">
    <source>
        <dbReference type="EMBL" id="WOK05334.1"/>
    </source>
</evidence>
<feature type="transmembrane region" description="Helical" evidence="7">
    <location>
        <begin position="370"/>
        <end position="392"/>
    </location>
</feature>
<dbReference type="Proteomes" id="UP001302349">
    <property type="component" value="Chromosome"/>
</dbReference>
<feature type="transmembrane region" description="Helical" evidence="7">
    <location>
        <begin position="285"/>
        <end position="305"/>
    </location>
</feature>
<comment type="subcellular location">
    <subcellularLocation>
        <location evidence="1">Endomembrane system</location>
        <topology evidence="1">Multi-pass membrane protein</topology>
    </subcellularLocation>
    <subcellularLocation>
        <location evidence="6">Membrane</location>
        <topology evidence="6">Multi-pass membrane protein</topology>
    </subcellularLocation>
</comment>
<dbReference type="NCBIfam" id="TIGR01972">
    <property type="entry name" value="NDH_I_M"/>
    <property type="match status" value="1"/>
</dbReference>
<feature type="transmembrane region" description="Helical" evidence="7">
    <location>
        <begin position="180"/>
        <end position="202"/>
    </location>
</feature>
<evidence type="ECO:0000256" key="1">
    <source>
        <dbReference type="ARBA" id="ARBA00004127"/>
    </source>
</evidence>
<name>A0ABZ0ILG0_9BACT</name>
<feature type="transmembrane region" description="Helical" evidence="7">
    <location>
        <begin position="251"/>
        <end position="273"/>
    </location>
</feature>
<feature type="transmembrane region" description="Helical" evidence="7">
    <location>
        <begin position="455"/>
        <end position="474"/>
    </location>
</feature>
<organism evidence="9 10">
    <name type="scientific">Imperialibacter roseus</name>
    <dbReference type="NCBI Taxonomy" id="1324217"/>
    <lineage>
        <taxon>Bacteria</taxon>
        <taxon>Pseudomonadati</taxon>
        <taxon>Bacteroidota</taxon>
        <taxon>Cytophagia</taxon>
        <taxon>Cytophagales</taxon>
        <taxon>Flammeovirgaceae</taxon>
        <taxon>Imperialibacter</taxon>
    </lineage>
</organism>
<dbReference type="PANTHER" id="PTHR43507">
    <property type="entry name" value="NADH-UBIQUINONE OXIDOREDUCTASE CHAIN 4"/>
    <property type="match status" value="1"/>
</dbReference>
<feature type="transmembrane region" description="Helical" evidence="7">
    <location>
        <begin position="317"/>
        <end position="336"/>
    </location>
</feature>
<proteinExistence type="inferred from homology"/>
<dbReference type="InterPro" id="IPR003918">
    <property type="entry name" value="NADH_UbQ_OxRdtase"/>
</dbReference>
<feature type="transmembrane region" description="Helical" evidence="7">
    <location>
        <begin position="151"/>
        <end position="168"/>
    </location>
</feature>
<evidence type="ECO:0000256" key="3">
    <source>
        <dbReference type="ARBA" id="ARBA00022692"/>
    </source>
</evidence>
<reference evidence="9 10" key="1">
    <citation type="journal article" date="2023" name="Microbiol. Resour. Announc.">
        <title>Complete Genome Sequence of Imperialibacter roseus strain P4T.</title>
        <authorList>
            <person name="Tizabi D.R."/>
            <person name="Bachvaroff T."/>
            <person name="Hill R.T."/>
        </authorList>
    </citation>
    <scope>NUCLEOTIDE SEQUENCE [LARGE SCALE GENOMIC DNA]</scope>
    <source>
        <strain evidence="9 10">P4T</strain>
    </source>
</reference>
<feature type="transmembrane region" description="Helical" evidence="7">
    <location>
        <begin position="412"/>
        <end position="435"/>
    </location>
</feature>
<gene>
    <name evidence="9" type="ORF">RT717_19835</name>
</gene>
<dbReference type="GO" id="GO:0016491">
    <property type="term" value="F:oxidoreductase activity"/>
    <property type="evidence" value="ECO:0007669"/>
    <property type="project" value="UniProtKB-KW"/>
</dbReference>
<evidence type="ECO:0000259" key="8">
    <source>
        <dbReference type="Pfam" id="PF00361"/>
    </source>
</evidence>
<evidence type="ECO:0000256" key="7">
    <source>
        <dbReference type="SAM" id="Phobius"/>
    </source>
</evidence>
<keyword evidence="4 7" id="KW-1133">Transmembrane helix</keyword>
<dbReference type="EC" id="1.6.5.-" evidence="9"/>
<keyword evidence="9" id="KW-0560">Oxidoreductase</keyword>
<accession>A0ABZ0ILG0</accession>
<evidence type="ECO:0000256" key="5">
    <source>
        <dbReference type="ARBA" id="ARBA00023136"/>
    </source>
</evidence>
<dbReference type="Pfam" id="PF00361">
    <property type="entry name" value="Proton_antipo_M"/>
    <property type="match status" value="1"/>
</dbReference>
<dbReference type="InterPro" id="IPR001750">
    <property type="entry name" value="ND/Mrp_TM"/>
</dbReference>
<feature type="transmembrane region" description="Helical" evidence="7">
    <location>
        <begin position="503"/>
        <end position="524"/>
    </location>
</feature>